<evidence type="ECO:0000313" key="2">
    <source>
        <dbReference type="Proteomes" id="UP000827517"/>
    </source>
</evidence>
<name>A0AAE7X1H6_9CAUD</name>
<reference evidence="1" key="1">
    <citation type="submission" date="2021-07" db="EMBL/GenBank/DDBJ databases">
        <authorList>
            <person name="Roth S.J."/>
            <person name="Krukonis G.P."/>
            <person name="Delesalle V.A."/>
        </authorList>
    </citation>
    <scope>NUCLEOTIDE SEQUENCE</scope>
</reference>
<evidence type="ECO:0000313" key="1">
    <source>
        <dbReference type="EMBL" id="QZA70584.1"/>
    </source>
</evidence>
<dbReference type="EMBL" id="MZ501267">
    <property type="protein sequence ID" value="QZA70584.1"/>
    <property type="molecule type" value="Genomic_DNA"/>
</dbReference>
<gene>
    <name evidence="1" type="primary">102</name>
    <name evidence="1" type="ORF">AH04_102</name>
</gene>
<organism evidence="1 2">
    <name type="scientific">Erwinia phage AH04</name>
    <dbReference type="NCBI Taxonomy" id="2869569"/>
    <lineage>
        <taxon>Viruses</taxon>
        <taxon>Duplodnaviria</taxon>
        <taxon>Heunggongvirae</taxon>
        <taxon>Uroviricota</taxon>
        <taxon>Caudoviricetes</taxon>
        <taxon>Chimalliviridae</taxon>
        <taxon>Meadowvirus</taxon>
        <taxon>Meadowvirus AH04</taxon>
    </lineage>
</organism>
<dbReference type="GeneID" id="77943989"/>
<accession>A0AAE7X1H6</accession>
<sequence length="144" mass="16012">MSHLAHIVKLKQDLIGLGVVNPDVQADIVQTAYSKALLNVTGSITIDDETRFKFVRWILSYWNNVTPNKGNLIVSQVGNFFRELKQVFGKTITSDVVILPIVPGVEAAGDVKYTDLDSYASLVQILIDEANHKLPQFKETNQIS</sequence>
<protein>
    <submittedName>
        <fullName evidence="1">Uncharacterized protein</fullName>
    </submittedName>
</protein>
<keyword evidence="2" id="KW-1185">Reference proteome</keyword>
<dbReference type="Proteomes" id="UP000827517">
    <property type="component" value="Segment"/>
</dbReference>
<dbReference type="RefSeq" id="YP_010667856.1">
    <property type="nucleotide sequence ID" value="NC_070952.1"/>
</dbReference>
<dbReference type="KEGG" id="vg:77943989"/>
<proteinExistence type="predicted"/>